<evidence type="ECO:0000313" key="3">
    <source>
        <dbReference type="Proteomes" id="UP001307849"/>
    </source>
</evidence>
<keyword evidence="1" id="KW-0812">Transmembrane</keyword>
<name>A0AAN8NBH8_9PEZI</name>
<feature type="transmembrane region" description="Helical" evidence="1">
    <location>
        <begin position="417"/>
        <end position="440"/>
    </location>
</feature>
<reference evidence="2 3" key="1">
    <citation type="submission" date="2019-10" db="EMBL/GenBank/DDBJ databases">
        <authorList>
            <person name="Palmer J.M."/>
        </authorList>
    </citation>
    <scope>NUCLEOTIDE SEQUENCE [LARGE SCALE GENOMIC DNA]</scope>
    <source>
        <strain evidence="2 3">TWF506</strain>
    </source>
</reference>
<evidence type="ECO:0000256" key="1">
    <source>
        <dbReference type="SAM" id="Phobius"/>
    </source>
</evidence>
<accession>A0AAN8NBH8</accession>
<comment type="caution">
    <text evidence="2">The sequence shown here is derived from an EMBL/GenBank/DDBJ whole genome shotgun (WGS) entry which is preliminary data.</text>
</comment>
<keyword evidence="1" id="KW-0472">Membrane</keyword>
<organism evidence="2 3">
    <name type="scientific">Arthrobotrys conoides</name>
    <dbReference type="NCBI Taxonomy" id="74498"/>
    <lineage>
        <taxon>Eukaryota</taxon>
        <taxon>Fungi</taxon>
        <taxon>Dikarya</taxon>
        <taxon>Ascomycota</taxon>
        <taxon>Pezizomycotina</taxon>
        <taxon>Orbiliomycetes</taxon>
        <taxon>Orbiliales</taxon>
        <taxon>Orbiliaceae</taxon>
        <taxon>Arthrobotrys</taxon>
    </lineage>
</organism>
<protein>
    <recommendedName>
        <fullName evidence="4">BTB domain-containing protein</fullName>
    </recommendedName>
</protein>
<evidence type="ECO:0008006" key="4">
    <source>
        <dbReference type="Google" id="ProtNLM"/>
    </source>
</evidence>
<gene>
    <name evidence="2" type="ORF">TWF506_011447</name>
</gene>
<dbReference type="EMBL" id="JAVHJM010000009">
    <property type="protein sequence ID" value="KAK6506541.1"/>
    <property type="molecule type" value="Genomic_DNA"/>
</dbReference>
<proteinExistence type="predicted"/>
<evidence type="ECO:0000313" key="2">
    <source>
        <dbReference type="EMBL" id="KAK6506541.1"/>
    </source>
</evidence>
<dbReference type="AlphaFoldDB" id="A0AAN8NBH8"/>
<keyword evidence="1" id="KW-1133">Transmembrane helix</keyword>
<keyword evidence="3" id="KW-1185">Reference proteome</keyword>
<dbReference type="Proteomes" id="UP001307849">
    <property type="component" value="Unassembled WGS sequence"/>
</dbReference>
<sequence length="455" mass="50981">MPTEYQISSDVDLIIHLYNSSSPPSSPISEYIDSNDHDGSTPPSDIIKYYVTAWSLQQASPIFSRIISPSPRFKQPSKTVYSGKECKLITLEDDCPHALSIVLNLLHLNSKSLPSIDEISWNTFYDIAVIWDKYDISNLIVPPWLKHFQKLMNGVGYEGWLFIGKTFGEGEGYVDLTARLIVESGQNLSGKEAIEAGPGGVGFTRGGKYIEASGWPDSVREHITTENSNLMEKLRKILTTWKWSFKGKRPRALCTCYGNVPRYNRHTQLSNSIADLLSNESTVPSPPYHRLPNNINNMTSSGIRLASRLRDIEGVGNWQWNGSIVTLRRRMALFRGFMGDRDMRQVQHMLENADIYDLCPLEESALRVLYDFDQTIETIKGIGIDGEVFDVPLNRLIEDVKSEPWNSKGDGRKWDSIAMLGVRISGIFAVLSVVVFAIALGNGWGVKLVESGIVT</sequence>